<protein>
    <submittedName>
        <fullName evidence="1">Uncharacterized protein</fullName>
    </submittedName>
</protein>
<keyword evidence="2" id="KW-1185">Reference proteome</keyword>
<dbReference type="Proteomes" id="UP001732700">
    <property type="component" value="Chromosome 1A"/>
</dbReference>
<accession>A0ACD5T807</accession>
<reference evidence="1" key="1">
    <citation type="submission" date="2021-05" db="EMBL/GenBank/DDBJ databases">
        <authorList>
            <person name="Scholz U."/>
            <person name="Mascher M."/>
            <person name="Fiebig A."/>
        </authorList>
    </citation>
    <scope>NUCLEOTIDE SEQUENCE [LARGE SCALE GENOMIC DNA]</scope>
</reference>
<sequence>MAVSHDDDMAMAELEISSLPAETRCPPFLLRHYGGFWMPESYLPGVAAAHTRFKPRPSDVLLASFPKSGTTWLKALAFATLNRVKHPPRHPDHPLRRCNPHDCVKYLESGDRVDDDMFTALPSPRVLGTHIPYSLLPAGITAEDGSGGRIVYICRDPKDALVSTWFFVKKKLAAEASDGEPPKPYTIEEAFELFCEGRAIYGPQWHHVAGYWEASRRRPEMVLFLWYEDMLRDPAGNVRKLAEFMGCAFSGGEESAGVVEDIVEICSIDSLKNMEGNKTGSQRTFRNETFFRKGAAGDWSNHLTPAMAERLDKRSSRRRCEGQGSCSPSARPREPRTPSDDDLAKQCLQ</sequence>
<dbReference type="EnsemblPlants" id="AVESA.00010b.r2.1AG0007710.1">
    <property type="protein sequence ID" value="AVESA.00010b.r2.1AG0007710.1.CDS.1"/>
    <property type="gene ID" value="AVESA.00010b.r2.1AG0007710"/>
</dbReference>
<evidence type="ECO:0000313" key="2">
    <source>
        <dbReference type="Proteomes" id="UP001732700"/>
    </source>
</evidence>
<evidence type="ECO:0000313" key="1">
    <source>
        <dbReference type="EnsemblPlants" id="AVESA.00010b.r2.1AG0007710.1.CDS.1"/>
    </source>
</evidence>
<name>A0ACD5T807_AVESA</name>
<reference evidence="1" key="2">
    <citation type="submission" date="2025-09" db="UniProtKB">
        <authorList>
            <consortium name="EnsemblPlants"/>
        </authorList>
    </citation>
    <scope>IDENTIFICATION</scope>
</reference>
<organism evidence="1 2">
    <name type="scientific">Avena sativa</name>
    <name type="common">Oat</name>
    <dbReference type="NCBI Taxonomy" id="4498"/>
    <lineage>
        <taxon>Eukaryota</taxon>
        <taxon>Viridiplantae</taxon>
        <taxon>Streptophyta</taxon>
        <taxon>Embryophyta</taxon>
        <taxon>Tracheophyta</taxon>
        <taxon>Spermatophyta</taxon>
        <taxon>Magnoliopsida</taxon>
        <taxon>Liliopsida</taxon>
        <taxon>Poales</taxon>
        <taxon>Poaceae</taxon>
        <taxon>BOP clade</taxon>
        <taxon>Pooideae</taxon>
        <taxon>Poodae</taxon>
        <taxon>Poeae</taxon>
        <taxon>Poeae Chloroplast Group 1 (Aveneae type)</taxon>
        <taxon>Aveninae</taxon>
        <taxon>Avena</taxon>
    </lineage>
</organism>
<proteinExistence type="predicted"/>